<keyword evidence="2" id="KW-1185">Reference proteome</keyword>
<protein>
    <submittedName>
        <fullName evidence="1">Uncharacterized protein</fullName>
    </submittedName>
</protein>
<evidence type="ECO:0000313" key="2">
    <source>
        <dbReference type="Proteomes" id="UP000647339"/>
    </source>
</evidence>
<reference evidence="2" key="1">
    <citation type="journal article" date="2019" name="Int. J. Syst. Evol. Microbiol.">
        <title>The Global Catalogue of Microorganisms (GCM) 10K type strain sequencing project: providing services to taxonomists for standard genome sequencing and annotation.</title>
        <authorList>
            <consortium name="The Broad Institute Genomics Platform"/>
            <consortium name="The Broad Institute Genome Sequencing Center for Infectious Disease"/>
            <person name="Wu L."/>
            <person name="Ma J."/>
        </authorList>
    </citation>
    <scope>NUCLEOTIDE SEQUENCE [LARGE SCALE GENOMIC DNA]</scope>
    <source>
        <strain evidence="2">CGMCC 1.15407</strain>
    </source>
</reference>
<proteinExistence type="predicted"/>
<comment type="caution">
    <text evidence="1">The sequence shown here is derived from an EMBL/GenBank/DDBJ whole genome shotgun (WGS) entry which is preliminary data.</text>
</comment>
<sequence length="151" mass="17286">MPVKVEYLPGLFTNDGFGISKIDFIKDQSIRVYLSESEKETSNPPLHTDDIQGHLTEAVGKVEDMGDIEITVIYGNQEIGTAELDITEIEIFQGTFTLKLYSLNNLTKSKARQEKQKKEEIPQKGKRFFFTAIRNFLFPQPLVLKWNMAKL</sequence>
<dbReference type="Proteomes" id="UP000647339">
    <property type="component" value="Unassembled WGS sequence"/>
</dbReference>
<gene>
    <name evidence="1" type="ORF">GCM10011339_16750</name>
</gene>
<name>A0ABQ1UZK3_9BACT</name>
<dbReference type="EMBL" id="BMIU01000007">
    <property type="protein sequence ID" value="GGF29135.1"/>
    <property type="molecule type" value="Genomic_DNA"/>
</dbReference>
<organism evidence="1 2">
    <name type="scientific">Echinicola rosea</name>
    <dbReference type="NCBI Taxonomy" id="1807691"/>
    <lineage>
        <taxon>Bacteria</taxon>
        <taxon>Pseudomonadati</taxon>
        <taxon>Bacteroidota</taxon>
        <taxon>Cytophagia</taxon>
        <taxon>Cytophagales</taxon>
        <taxon>Cyclobacteriaceae</taxon>
        <taxon>Echinicola</taxon>
    </lineage>
</organism>
<evidence type="ECO:0000313" key="1">
    <source>
        <dbReference type="EMBL" id="GGF29135.1"/>
    </source>
</evidence>
<accession>A0ABQ1UZK3</accession>